<gene>
    <name evidence="3" type="ORF">MNOR_LOCUS9557</name>
</gene>
<evidence type="ECO:0000256" key="1">
    <source>
        <dbReference type="SAM" id="SignalP"/>
    </source>
</evidence>
<dbReference type="PROSITE" id="PS50022">
    <property type="entry name" value="FA58C_3"/>
    <property type="match status" value="2"/>
</dbReference>
<accession>A0AAV2Q8Q3</accession>
<organism evidence="3 4">
    <name type="scientific">Meganyctiphanes norvegica</name>
    <name type="common">Northern krill</name>
    <name type="synonym">Thysanopoda norvegica</name>
    <dbReference type="NCBI Taxonomy" id="48144"/>
    <lineage>
        <taxon>Eukaryota</taxon>
        <taxon>Metazoa</taxon>
        <taxon>Ecdysozoa</taxon>
        <taxon>Arthropoda</taxon>
        <taxon>Crustacea</taxon>
        <taxon>Multicrustacea</taxon>
        <taxon>Malacostraca</taxon>
        <taxon>Eumalacostraca</taxon>
        <taxon>Eucarida</taxon>
        <taxon>Euphausiacea</taxon>
        <taxon>Euphausiidae</taxon>
        <taxon>Meganyctiphanes</taxon>
    </lineage>
</organism>
<keyword evidence="4" id="KW-1185">Reference proteome</keyword>
<keyword evidence="1" id="KW-0732">Signal</keyword>
<dbReference type="InterPro" id="IPR008979">
    <property type="entry name" value="Galactose-bd-like_sf"/>
</dbReference>
<dbReference type="AlphaFoldDB" id="A0AAV2Q8Q3"/>
<dbReference type="Gene3D" id="2.60.120.260">
    <property type="entry name" value="Galactose-binding domain-like"/>
    <property type="match status" value="2"/>
</dbReference>
<feature type="domain" description="F5/8 type C" evidence="2">
    <location>
        <begin position="14"/>
        <end position="107"/>
    </location>
</feature>
<dbReference type="Pfam" id="PF00754">
    <property type="entry name" value="F5_F8_type_C"/>
    <property type="match status" value="2"/>
</dbReference>
<dbReference type="EMBL" id="CAXKWB010004651">
    <property type="protein sequence ID" value="CAL4074639.1"/>
    <property type="molecule type" value="Genomic_DNA"/>
</dbReference>
<dbReference type="InterPro" id="IPR000421">
    <property type="entry name" value="FA58C"/>
</dbReference>
<feature type="chain" id="PRO_5043550808" description="F5/8 type C domain-containing protein" evidence="1">
    <location>
        <begin position="19"/>
        <end position="334"/>
    </location>
</feature>
<evidence type="ECO:0000313" key="3">
    <source>
        <dbReference type="EMBL" id="CAL4074639.1"/>
    </source>
</evidence>
<dbReference type="Proteomes" id="UP001497623">
    <property type="component" value="Unassembled WGS sequence"/>
</dbReference>
<name>A0AAV2Q8Q3_MEGNR</name>
<feature type="domain" description="F5/8 type C" evidence="2">
    <location>
        <begin position="151"/>
        <end position="301"/>
    </location>
</feature>
<comment type="caution">
    <text evidence="3">The sequence shown here is derived from an EMBL/GenBank/DDBJ whole genome shotgun (WGS) entry which is preliminary data.</text>
</comment>
<reference evidence="3 4" key="1">
    <citation type="submission" date="2024-05" db="EMBL/GenBank/DDBJ databases">
        <authorList>
            <person name="Wallberg A."/>
        </authorList>
    </citation>
    <scope>NUCLEOTIDE SEQUENCE [LARGE SCALE GENOMIC DNA]</scope>
</reference>
<sequence>MGAQYLLLLIVGLVFADGASLVDVTIDEIVDSCGPYYTGYGPEKAIDGDTDSFWDSKYIEQYYNNWYITFKLSQRYTVTNVKLLNRGDSLHDVTKFKLEASDDQITWHSGGSVNDVMTGSHVWQGFTGFSASGKYLRINITETDSGIQPWLSELSFTGYAESLVDVTIAEIVDSCGPYYTGYGPEKAIDGDTDSFWYPKFIEQYYNNWYITFKLSQRYTVTNVKLLNRGDSLHDVTKFKLEASDDQITWRSGGSVNDVMTGSHVWQGFTGFSANGKYLRINITETDSGHQPWLSELSFTGYADLSGSGIQHGDEISESPMKLADGRYLSDDRYL</sequence>
<dbReference type="SUPFAM" id="SSF49785">
    <property type="entry name" value="Galactose-binding domain-like"/>
    <property type="match status" value="2"/>
</dbReference>
<evidence type="ECO:0000259" key="2">
    <source>
        <dbReference type="PROSITE" id="PS50022"/>
    </source>
</evidence>
<proteinExistence type="predicted"/>
<protein>
    <recommendedName>
        <fullName evidence="2">F5/8 type C domain-containing protein</fullName>
    </recommendedName>
</protein>
<evidence type="ECO:0000313" key="4">
    <source>
        <dbReference type="Proteomes" id="UP001497623"/>
    </source>
</evidence>
<feature type="signal peptide" evidence="1">
    <location>
        <begin position="1"/>
        <end position="18"/>
    </location>
</feature>